<dbReference type="AlphaFoldDB" id="A0A8H7BVN8"/>
<feature type="compositionally biased region" description="Polar residues" evidence="1">
    <location>
        <begin position="459"/>
        <end position="477"/>
    </location>
</feature>
<sequence length="484" mass="54392">MQPKKKNLLSEWVAHSRLPPSLQPALITAIKAYGLTWTLTTAPVLLGLFVKTLTAKSPTSTKRVFLDCQRVVHQSLTQNGLPFLLAGALASHRFLSYLLNHLVARASHPSVEKNKIRVSQRSAIFLSAAVTMLSVKKVFPNTKTTDLTFFALVRALDVFAHRAYESNRVRQHVPHWILDYGSVGVFTIACTEIMFSWFYEPNRLPKSYANWITKMADMNPKLLELLRAVREKRWQYGKDTDLCDPLRGRIPCRAVHPGDTCETNGLRRFGKGFFKIFPLYFFIHLAPPLLLRPSQVAQAPLQNMVHVLKASVRSSAFLASFITIIWYSVCLVRTRIGHQVLGVRQSILDDTLAPFVGSALCGLSLLIETRHRRGEMALYVVPRALYSFTERVVGPHQRGRWWESLGAGVAETLVFALSAMVVLDAMYKDKTHIRSSVRGLLSWIMKDELQALKTEHTNGKTNGKSNGKINGKSNGMTNGKIDVK</sequence>
<evidence type="ECO:0000256" key="1">
    <source>
        <dbReference type="SAM" id="MobiDB-lite"/>
    </source>
</evidence>
<dbReference type="OrthoDB" id="4021778at2759"/>
<comment type="caution">
    <text evidence="2">The sequence shown here is derived from an EMBL/GenBank/DDBJ whole genome shotgun (WGS) entry which is preliminary data.</text>
</comment>
<proteinExistence type="predicted"/>
<gene>
    <name evidence="2" type="ORF">EC973_006886</name>
</gene>
<evidence type="ECO:0000313" key="3">
    <source>
        <dbReference type="Proteomes" id="UP000605846"/>
    </source>
</evidence>
<evidence type="ECO:0000313" key="2">
    <source>
        <dbReference type="EMBL" id="KAF7727887.1"/>
    </source>
</evidence>
<dbReference type="PANTHER" id="PTHR12459:SF15">
    <property type="entry name" value="TRANSMEMBRANE PROTEIN 135"/>
    <property type="match status" value="1"/>
</dbReference>
<keyword evidence="3" id="KW-1185">Reference proteome</keyword>
<feature type="region of interest" description="Disordered" evidence="1">
    <location>
        <begin position="454"/>
        <end position="484"/>
    </location>
</feature>
<dbReference type="InterPro" id="IPR026749">
    <property type="entry name" value="Tmem135"/>
</dbReference>
<dbReference type="Proteomes" id="UP000605846">
    <property type="component" value="Unassembled WGS sequence"/>
</dbReference>
<dbReference type="PANTHER" id="PTHR12459">
    <property type="entry name" value="TRANSMEMBRANE PROTEIN 135-RELATED"/>
    <property type="match status" value="1"/>
</dbReference>
<reference evidence="2" key="1">
    <citation type="submission" date="2020-01" db="EMBL/GenBank/DDBJ databases">
        <title>Genome Sequencing of Three Apophysomyces-Like Fungal Strains Confirms a Novel Fungal Genus in the Mucoromycota with divergent Burkholderia-like Endosymbiotic Bacteria.</title>
        <authorList>
            <person name="Stajich J.E."/>
            <person name="Macias A.M."/>
            <person name="Carter-House D."/>
            <person name="Lovett B."/>
            <person name="Kasson L.R."/>
            <person name="Berry K."/>
            <person name="Grigoriev I."/>
            <person name="Chang Y."/>
            <person name="Spatafora J."/>
            <person name="Kasson M.T."/>
        </authorList>
    </citation>
    <scope>NUCLEOTIDE SEQUENCE</scope>
    <source>
        <strain evidence="2">NRRL A-21654</strain>
    </source>
</reference>
<evidence type="ECO:0008006" key="4">
    <source>
        <dbReference type="Google" id="ProtNLM"/>
    </source>
</evidence>
<dbReference type="EMBL" id="JABAYA010000047">
    <property type="protein sequence ID" value="KAF7727887.1"/>
    <property type="molecule type" value="Genomic_DNA"/>
</dbReference>
<organism evidence="2 3">
    <name type="scientific">Apophysomyces ossiformis</name>
    <dbReference type="NCBI Taxonomy" id="679940"/>
    <lineage>
        <taxon>Eukaryota</taxon>
        <taxon>Fungi</taxon>
        <taxon>Fungi incertae sedis</taxon>
        <taxon>Mucoromycota</taxon>
        <taxon>Mucoromycotina</taxon>
        <taxon>Mucoromycetes</taxon>
        <taxon>Mucorales</taxon>
        <taxon>Mucorineae</taxon>
        <taxon>Mucoraceae</taxon>
        <taxon>Apophysomyces</taxon>
    </lineage>
</organism>
<name>A0A8H7BVN8_9FUNG</name>
<accession>A0A8H7BVN8</accession>
<protein>
    <recommendedName>
        <fullName evidence="4">Transmembrane protein 135 N-terminal domain-containing protein</fullName>
    </recommendedName>
</protein>